<keyword evidence="2" id="KW-1185">Reference proteome</keyword>
<protein>
    <submittedName>
        <fullName evidence="1">Uncharacterized protein</fullName>
    </submittedName>
</protein>
<sequence length="763" mass="80871">MTTPSEHAGSPARSAEEVAVPSSPRAASLVEEAISPGDVSSDPVNRPAINDLDPTASDAMLDPAITGDVHDAADPAVHETSVAQALAFEDSGEALATLASLSAQDSAQGGLKRRMSRSPEQQRQSIKHARRDGPSPRQSVSPERRNVNDQQREQQSDNMLRSPIMAMPVHYQHISPAMVAHAHLPAEHNPYASSASAMFQSGVTAQLAQHSPDGSQPAGAPYFPNYPNSAVSYDSPYSNQQNNNWNMQGYSSNMPSNGAGLGLNESGRPHLDRGVSHEESMRMGGSMDMAGVPGGPGLMSAGIGGSGYGGESSIRGNGIAETAFDLYNPQDQVVHDLNASDSLLNLHAGGMYPGSLANAHHNQDLRSATLQSPSMQMGHQMEQHGSGEDDGLVPMLGGANAKARDEKQRKRIIQACEPCRIRKAKCNGLQPCGRCGQRGLECLYATERRMRGPNKVKKSQTEKEQANRERQQRKAAERHAQDVAAAAAAIQAVSNPHHMHPHHQHSSMIDDDIHIPQSAGPVDGMRPPFSPDGRGKMSDEAERSLMQAYDASNGDPNSASLNQHGQLLSNWPGSGFNMGPPHYMEGLSTSSSRDYDRSDRTTDQRMFYGAHPATPGSAGAGQADFAGQYQSLGGYPNGPAVSASPPNPPPGASYPREYYTQGKTHRSPLISGERELDYGAIEEGAAATATPPNTHIVSSVRAAAELARDSHLRSSANAAASASGTETPDGQVGRGSIAGLLLGELAPNNEQESDQDPPSFPDE</sequence>
<name>A0ACC2W0T3_9TREE</name>
<dbReference type="EMBL" id="JASBWS010000051">
    <property type="protein sequence ID" value="KAJ9104991.1"/>
    <property type="molecule type" value="Genomic_DNA"/>
</dbReference>
<gene>
    <name evidence="1" type="ORF">QFC20_004431</name>
</gene>
<evidence type="ECO:0000313" key="2">
    <source>
        <dbReference type="Proteomes" id="UP001230649"/>
    </source>
</evidence>
<organism evidence="1 2">
    <name type="scientific">Naganishia adeliensis</name>
    <dbReference type="NCBI Taxonomy" id="92952"/>
    <lineage>
        <taxon>Eukaryota</taxon>
        <taxon>Fungi</taxon>
        <taxon>Dikarya</taxon>
        <taxon>Basidiomycota</taxon>
        <taxon>Agaricomycotina</taxon>
        <taxon>Tremellomycetes</taxon>
        <taxon>Filobasidiales</taxon>
        <taxon>Filobasidiaceae</taxon>
        <taxon>Naganishia</taxon>
    </lineage>
</organism>
<accession>A0ACC2W0T3</accession>
<evidence type="ECO:0000313" key="1">
    <source>
        <dbReference type="EMBL" id="KAJ9104991.1"/>
    </source>
</evidence>
<proteinExistence type="predicted"/>
<comment type="caution">
    <text evidence="1">The sequence shown here is derived from an EMBL/GenBank/DDBJ whole genome shotgun (WGS) entry which is preliminary data.</text>
</comment>
<reference evidence="1" key="1">
    <citation type="submission" date="2023-04" db="EMBL/GenBank/DDBJ databases">
        <title>Draft Genome sequencing of Naganishia species isolated from polar environments using Oxford Nanopore Technology.</title>
        <authorList>
            <person name="Leo P."/>
            <person name="Venkateswaran K."/>
        </authorList>
    </citation>
    <scope>NUCLEOTIDE SEQUENCE</scope>
    <source>
        <strain evidence="1">MNA-CCFEE 5262</strain>
    </source>
</reference>
<dbReference type="Proteomes" id="UP001230649">
    <property type="component" value="Unassembled WGS sequence"/>
</dbReference>